<evidence type="ECO:0000313" key="2">
    <source>
        <dbReference type="Proteomes" id="UP000503840"/>
    </source>
</evidence>
<sequence>MLSTTEKVADGRKVAKEVIRVANPEKIADNVASAIENNPNLLSKLLKKSEKVGDQYEIVLDDLSKLIVRRDFGDKAHPLKPRGQKIDHYNIEIHLLDRKGRCSPKSNAHVFIENSKPVVKWSK</sequence>
<proteinExistence type="predicted"/>
<protein>
    <submittedName>
        <fullName evidence="1">Uncharacterized protein</fullName>
    </submittedName>
</protein>
<dbReference type="AlphaFoldDB" id="A0A7J0BN41"/>
<gene>
    <name evidence="1" type="ORF">DSM101010T_34650</name>
</gene>
<evidence type="ECO:0000313" key="1">
    <source>
        <dbReference type="EMBL" id="GFM35100.1"/>
    </source>
</evidence>
<keyword evidence="2" id="KW-1185">Reference proteome</keyword>
<dbReference type="Proteomes" id="UP000503840">
    <property type="component" value="Unassembled WGS sequence"/>
</dbReference>
<name>A0A7J0BN41_9BACT</name>
<organism evidence="1 2">
    <name type="scientific">Desulfovibrio subterraneus</name>
    <dbReference type="NCBI Taxonomy" id="2718620"/>
    <lineage>
        <taxon>Bacteria</taxon>
        <taxon>Pseudomonadati</taxon>
        <taxon>Thermodesulfobacteriota</taxon>
        <taxon>Desulfovibrionia</taxon>
        <taxon>Desulfovibrionales</taxon>
        <taxon>Desulfovibrionaceae</taxon>
        <taxon>Desulfovibrio</taxon>
    </lineage>
</organism>
<accession>A0A7J0BN41</accession>
<dbReference type="EMBL" id="BLVO01000016">
    <property type="protein sequence ID" value="GFM35100.1"/>
    <property type="molecule type" value="Genomic_DNA"/>
</dbReference>
<comment type="caution">
    <text evidence="1">The sequence shown here is derived from an EMBL/GenBank/DDBJ whole genome shotgun (WGS) entry which is preliminary data.</text>
</comment>
<reference evidence="1 2" key="1">
    <citation type="submission" date="2020-05" db="EMBL/GenBank/DDBJ databases">
        <title>Draft genome sequence of Desulfovibrio sp. strain HN2T.</title>
        <authorList>
            <person name="Ueno A."/>
            <person name="Tamazawa S."/>
            <person name="Tamamura S."/>
            <person name="Murakami T."/>
            <person name="Kiyama T."/>
            <person name="Inomata H."/>
            <person name="Amano Y."/>
            <person name="Miyakawa K."/>
            <person name="Tamaki H."/>
            <person name="Naganuma T."/>
            <person name="Kaneko K."/>
        </authorList>
    </citation>
    <scope>NUCLEOTIDE SEQUENCE [LARGE SCALE GENOMIC DNA]</scope>
    <source>
        <strain evidence="1 2">HN2</strain>
    </source>
</reference>
<dbReference type="RefSeq" id="WP_174406734.1">
    <property type="nucleotide sequence ID" value="NZ_BLVO01000016.1"/>
</dbReference>